<sequence>MKIKIIIGISGASGTIYGIKVLETAVNLGIETHLIVTRGALNTFKTEIDYNFAKLQSLATNFYFDEDFTSLTKIRNTKFDGMVIAPCSMKTLGGIVTGNLKGLIYEAVNNLLKNKRKIILLVRETPLNQIHMQNMEKAAGMGIIVMPPVPAFYIKPETLEEILNQTIGRVFDHLGIDLNNFKRWE</sequence>
<keyword evidence="3" id="KW-0288">FMN</keyword>
<accession>A0ABX2RBF3</accession>
<dbReference type="InterPro" id="IPR036551">
    <property type="entry name" value="Flavin_trans-like"/>
</dbReference>
<comment type="caution">
    <text evidence="6">The sequence shown here is derived from an EMBL/GenBank/DDBJ whole genome shotgun (WGS) entry which is preliminary data.</text>
</comment>
<evidence type="ECO:0000256" key="2">
    <source>
        <dbReference type="ARBA" id="ARBA00022630"/>
    </source>
</evidence>
<evidence type="ECO:0000256" key="3">
    <source>
        <dbReference type="ARBA" id="ARBA00022643"/>
    </source>
</evidence>
<dbReference type="Proteomes" id="UP000604066">
    <property type="component" value="Unassembled WGS sequence"/>
</dbReference>
<gene>
    <name evidence="6" type="ORF">HDG70_002269</name>
</gene>
<dbReference type="InterPro" id="IPR003382">
    <property type="entry name" value="Flavoprotein"/>
</dbReference>
<evidence type="ECO:0000313" key="7">
    <source>
        <dbReference type="Proteomes" id="UP000604066"/>
    </source>
</evidence>
<dbReference type="Pfam" id="PF02441">
    <property type="entry name" value="Flavoprotein"/>
    <property type="match status" value="1"/>
</dbReference>
<reference evidence="6 7" key="1">
    <citation type="submission" date="2020-07" db="EMBL/GenBank/DDBJ databases">
        <title>Genomic Encyclopedia of Type Strains, Phase III (KMG-III): the genomes of soil and plant-associated and newly described type strains.</title>
        <authorList>
            <person name="Whitman W."/>
        </authorList>
    </citation>
    <scope>NUCLEOTIDE SEQUENCE [LARGE SCALE GENOMIC DNA]</scope>
    <source>
        <strain evidence="6 7">DSM 11255</strain>
    </source>
</reference>
<dbReference type="SUPFAM" id="SSF52507">
    <property type="entry name" value="Homo-oligomeric flavin-containing Cys decarboxylases, HFCD"/>
    <property type="match status" value="1"/>
</dbReference>
<feature type="domain" description="Flavoprotein" evidence="5">
    <location>
        <begin position="4"/>
        <end position="173"/>
    </location>
</feature>
<dbReference type="NCBIfam" id="TIGR00421">
    <property type="entry name" value="ubiX_pad"/>
    <property type="match status" value="1"/>
</dbReference>
<evidence type="ECO:0000256" key="4">
    <source>
        <dbReference type="ARBA" id="ARBA00022679"/>
    </source>
</evidence>
<dbReference type="EMBL" id="JACCBS010000003">
    <property type="protein sequence ID" value="NYE58518.1"/>
    <property type="molecule type" value="Genomic_DNA"/>
</dbReference>
<organism evidence="6 7">
    <name type="scientific">Carboxydothermus ferrireducens DSM 11255</name>
    <dbReference type="NCBI Taxonomy" id="1119529"/>
    <lineage>
        <taxon>Bacteria</taxon>
        <taxon>Bacillati</taxon>
        <taxon>Bacillota</taxon>
        <taxon>Clostridia</taxon>
        <taxon>Thermoanaerobacterales</taxon>
        <taxon>Thermoanaerobacteraceae</taxon>
        <taxon>Carboxydothermus</taxon>
    </lineage>
</organism>
<name>A0ABX2RBF3_9THEO</name>
<protein>
    <submittedName>
        <fullName evidence="6">Polyprenyl P-hydroxybenzoate/phenylacrylic acid decarboxylase-like protein</fullName>
    </submittedName>
</protein>
<evidence type="ECO:0000256" key="1">
    <source>
        <dbReference type="ARBA" id="ARBA00022602"/>
    </source>
</evidence>
<dbReference type="RefSeq" id="WP_028052701.1">
    <property type="nucleotide sequence ID" value="NZ_ATYG01000027.1"/>
</dbReference>
<keyword evidence="7" id="KW-1185">Reference proteome</keyword>
<evidence type="ECO:0000313" key="6">
    <source>
        <dbReference type="EMBL" id="NYE58518.1"/>
    </source>
</evidence>
<keyword evidence="2" id="KW-0285">Flavoprotein</keyword>
<evidence type="ECO:0000259" key="5">
    <source>
        <dbReference type="Pfam" id="PF02441"/>
    </source>
</evidence>
<keyword evidence="4" id="KW-0808">Transferase</keyword>
<keyword evidence="1" id="KW-0637">Prenyltransferase</keyword>
<dbReference type="InterPro" id="IPR004507">
    <property type="entry name" value="UbiX-like"/>
</dbReference>
<dbReference type="Gene3D" id="3.40.50.1950">
    <property type="entry name" value="Flavin prenyltransferase-like"/>
    <property type="match status" value="1"/>
</dbReference>
<dbReference type="NCBIfam" id="NF004685">
    <property type="entry name" value="PRK06029.1"/>
    <property type="match status" value="1"/>
</dbReference>
<proteinExistence type="predicted"/>